<evidence type="ECO:0000256" key="2">
    <source>
        <dbReference type="ARBA" id="ARBA00005046"/>
    </source>
</evidence>
<keyword evidence="6 8" id="KW-0808">Transferase</keyword>
<dbReference type="Gene3D" id="2.170.190.11">
    <property type="entry name" value="Molybdopterin biosynthesis moea protein, domain 3"/>
    <property type="match status" value="1"/>
</dbReference>
<dbReference type="PANTHER" id="PTHR10192">
    <property type="entry name" value="MOLYBDOPTERIN BIOSYNTHESIS PROTEIN"/>
    <property type="match status" value="1"/>
</dbReference>
<dbReference type="Gene3D" id="3.40.980.10">
    <property type="entry name" value="MoaB/Mog-like domain"/>
    <property type="match status" value="1"/>
</dbReference>
<evidence type="ECO:0000256" key="1">
    <source>
        <dbReference type="ARBA" id="ARBA00002901"/>
    </source>
</evidence>
<dbReference type="InterPro" id="IPR005111">
    <property type="entry name" value="MoeA_C_domain_IV"/>
</dbReference>
<dbReference type="Pfam" id="PF03453">
    <property type="entry name" value="MoeA_N"/>
    <property type="match status" value="1"/>
</dbReference>
<comment type="function">
    <text evidence="1 6">Catalyzes the insertion of molybdate into adenylated molybdopterin with the concomitant release of AMP.</text>
</comment>
<dbReference type="InterPro" id="IPR008284">
    <property type="entry name" value="MoCF_biosynth_CS"/>
</dbReference>
<dbReference type="Gene3D" id="2.40.340.10">
    <property type="entry name" value="MoeA, C-terminal, domain IV"/>
    <property type="match status" value="1"/>
</dbReference>
<dbReference type="InterPro" id="IPR001453">
    <property type="entry name" value="MoaB/Mog_dom"/>
</dbReference>
<keyword evidence="6" id="KW-0500">Molybdenum</keyword>
<comment type="cofactor">
    <cofactor evidence="6">
        <name>Mg(2+)</name>
        <dbReference type="ChEBI" id="CHEBI:18420"/>
    </cofactor>
</comment>
<dbReference type="EMBL" id="JACDUS010000003">
    <property type="protein sequence ID" value="MBA2881164.1"/>
    <property type="molecule type" value="Genomic_DNA"/>
</dbReference>
<evidence type="ECO:0000256" key="6">
    <source>
        <dbReference type="RuleBase" id="RU365090"/>
    </source>
</evidence>
<evidence type="ECO:0000256" key="3">
    <source>
        <dbReference type="ARBA" id="ARBA00010763"/>
    </source>
</evidence>
<dbReference type="EC" id="2.10.1.1" evidence="6"/>
<comment type="pathway">
    <text evidence="2 6">Cofactor biosynthesis; molybdopterin biosynthesis.</text>
</comment>
<evidence type="ECO:0000256" key="4">
    <source>
        <dbReference type="ARBA" id="ARBA00023150"/>
    </source>
</evidence>
<dbReference type="SUPFAM" id="SSF63867">
    <property type="entry name" value="MoeA C-terminal domain-like"/>
    <property type="match status" value="1"/>
</dbReference>
<comment type="caution">
    <text evidence="8">The sequence shown here is derived from an EMBL/GenBank/DDBJ whole genome shotgun (WGS) entry which is preliminary data.</text>
</comment>
<dbReference type="GO" id="GO:0005829">
    <property type="term" value="C:cytosol"/>
    <property type="evidence" value="ECO:0007669"/>
    <property type="project" value="TreeGrafter"/>
</dbReference>
<evidence type="ECO:0000313" key="9">
    <source>
        <dbReference type="Proteomes" id="UP000525298"/>
    </source>
</evidence>
<dbReference type="PROSITE" id="PS01079">
    <property type="entry name" value="MOCF_BIOSYNTHESIS_2"/>
    <property type="match status" value="1"/>
</dbReference>
<dbReference type="Proteomes" id="UP000525298">
    <property type="component" value="Unassembled WGS sequence"/>
</dbReference>
<dbReference type="Pfam" id="PF00994">
    <property type="entry name" value="MoCF_biosynth"/>
    <property type="match status" value="1"/>
</dbReference>
<dbReference type="InterPro" id="IPR036425">
    <property type="entry name" value="MoaB/Mog-like_dom_sf"/>
</dbReference>
<comment type="similarity">
    <text evidence="3 6">Belongs to the MoeA family.</text>
</comment>
<dbReference type="SMART" id="SM00852">
    <property type="entry name" value="MoCF_biosynth"/>
    <property type="match status" value="1"/>
</dbReference>
<accession>A0A7W0HKD4</accession>
<dbReference type="Gene3D" id="3.90.105.10">
    <property type="entry name" value="Molybdopterin biosynthesis moea protein, domain 2"/>
    <property type="match status" value="1"/>
</dbReference>
<dbReference type="SUPFAM" id="SSF53218">
    <property type="entry name" value="Molybdenum cofactor biosynthesis proteins"/>
    <property type="match status" value="1"/>
</dbReference>
<keyword evidence="9" id="KW-1185">Reference proteome</keyword>
<dbReference type="NCBIfam" id="TIGR00177">
    <property type="entry name" value="molyb_syn"/>
    <property type="match status" value="1"/>
</dbReference>
<organism evidence="8 9">
    <name type="scientific">Desulfosalsimonas propionicica</name>
    <dbReference type="NCBI Taxonomy" id="332175"/>
    <lineage>
        <taxon>Bacteria</taxon>
        <taxon>Pseudomonadati</taxon>
        <taxon>Thermodesulfobacteriota</taxon>
        <taxon>Desulfobacteria</taxon>
        <taxon>Desulfobacterales</taxon>
        <taxon>Desulfosalsimonadaceae</taxon>
        <taxon>Desulfosalsimonas</taxon>
    </lineage>
</organism>
<evidence type="ECO:0000259" key="7">
    <source>
        <dbReference type="SMART" id="SM00852"/>
    </source>
</evidence>
<dbReference type="SUPFAM" id="SSF63882">
    <property type="entry name" value="MoeA N-terminal region -like"/>
    <property type="match status" value="1"/>
</dbReference>
<dbReference type="GO" id="GO:0046872">
    <property type="term" value="F:metal ion binding"/>
    <property type="evidence" value="ECO:0007669"/>
    <property type="project" value="UniProtKB-UniRule"/>
</dbReference>
<reference evidence="8 9" key="1">
    <citation type="submission" date="2020-07" db="EMBL/GenBank/DDBJ databases">
        <title>Genomic Encyclopedia of Type Strains, Phase IV (KMG-IV): sequencing the most valuable type-strain genomes for metagenomic binning, comparative biology and taxonomic classification.</title>
        <authorList>
            <person name="Goeker M."/>
        </authorList>
    </citation>
    <scope>NUCLEOTIDE SEQUENCE [LARGE SCALE GENOMIC DNA]</scope>
    <source>
        <strain evidence="8 9">DSM 17721</strain>
    </source>
</reference>
<protein>
    <recommendedName>
        <fullName evidence="6">Molybdopterin molybdenumtransferase</fullName>
        <ecNumber evidence="6">2.10.1.1</ecNumber>
    </recommendedName>
</protein>
<comment type="catalytic activity">
    <reaction evidence="5">
        <text>adenylyl-molybdopterin + molybdate = Mo-molybdopterin + AMP + H(+)</text>
        <dbReference type="Rhea" id="RHEA:35047"/>
        <dbReference type="ChEBI" id="CHEBI:15378"/>
        <dbReference type="ChEBI" id="CHEBI:36264"/>
        <dbReference type="ChEBI" id="CHEBI:62727"/>
        <dbReference type="ChEBI" id="CHEBI:71302"/>
        <dbReference type="ChEBI" id="CHEBI:456215"/>
        <dbReference type="EC" id="2.10.1.1"/>
    </reaction>
</comment>
<dbReference type="NCBIfam" id="NF045515">
    <property type="entry name" value="Glp_gephyrin"/>
    <property type="match status" value="1"/>
</dbReference>
<dbReference type="PANTHER" id="PTHR10192:SF5">
    <property type="entry name" value="GEPHYRIN"/>
    <property type="match status" value="1"/>
</dbReference>
<dbReference type="GO" id="GO:0061599">
    <property type="term" value="F:molybdopterin molybdotransferase activity"/>
    <property type="evidence" value="ECO:0007669"/>
    <property type="project" value="UniProtKB-UniRule"/>
</dbReference>
<dbReference type="InterPro" id="IPR036135">
    <property type="entry name" value="MoeA_linker/N_sf"/>
</dbReference>
<gene>
    <name evidence="8" type="ORF">HNR65_001490</name>
</gene>
<dbReference type="UniPathway" id="UPA00344"/>
<name>A0A7W0HKD4_9BACT</name>
<dbReference type="CDD" id="cd00887">
    <property type="entry name" value="MoeA"/>
    <property type="match status" value="1"/>
</dbReference>
<dbReference type="GO" id="GO:0006777">
    <property type="term" value="P:Mo-molybdopterin cofactor biosynthetic process"/>
    <property type="evidence" value="ECO:0007669"/>
    <property type="project" value="UniProtKB-UniRule"/>
</dbReference>
<dbReference type="Pfam" id="PF03454">
    <property type="entry name" value="MoeA_C"/>
    <property type="match status" value="1"/>
</dbReference>
<feature type="domain" description="MoaB/Mog" evidence="7">
    <location>
        <begin position="186"/>
        <end position="326"/>
    </location>
</feature>
<evidence type="ECO:0000313" key="8">
    <source>
        <dbReference type="EMBL" id="MBA2881164.1"/>
    </source>
</evidence>
<dbReference type="InterPro" id="IPR036688">
    <property type="entry name" value="MoeA_C_domain_IV_sf"/>
</dbReference>
<keyword evidence="6" id="KW-0460">Magnesium</keyword>
<keyword evidence="4 6" id="KW-0501">Molybdenum cofactor biosynthesis</keyword>
<keyword evidence="6" id="KW-0479">Metal-binding</keyword>
<evidence type="ECO:0000256" key="5">
    <source>
        <dbReference type="ARBA" id="ARBA00047317"/>
    </source>
</evidence>
<sequence length="411" mass="43515">MTKEFFTATPVKQVFDRIVEFVPVGTEKVPTAETCGRILATDVVAQTHLPGFARSTMDGYAVRAAATFGASESSPAYLEITDTVQMGMAAQAPVGNGQAAGIATGGMLPEGADAVVMLEHAAKLDETALEVYKSVAPGANVVAADEDVAAGQKMLAAGSRIRPQEMGLMAALGMETIRVFKKPVIGIISTGDELVEIGQTPVPGQIRDVNTYSLAGTVGQAGGIARTYGIVADRFDALRSTCTRALSETDMLLISGGSSVGTRDLTLEVIESLPDSQILFHGIPIRPGKPTILAKIGQKALWGLPGQIASAMVVFDRIVARFVGHISGNALSYRQHDRITAELTRNLSSVQGRTDYVRARIVEDQGRFYAEPIPGPSGLIRTLVEADGLIEIDMNTEGLEKGETVFVTLLR</sequence>
<dbReference type="InterPro" id="IPR005110">
    <property type="entry name" value="MoeA_linker/N"/>
</dbReference>
<dbReference type="RefSeq" id="WP_181550818.1">
    <property type="nucleotide sequence ID" value="NZ_JACDUS010000003.1"/>
</dbReference>
<dbReference type="InterPro" id="IPR038987">
    <property type="entry name" value="MoeA-like"/>
</dbReference>
<dbReference type="AlphaFoldDB" id="A0A7W0HKD4"/>
<proteinExistence type="inferred from homology"/>